<feature type="compositionally biased region" description="Basic and acidic residues" evidence="5">
    <location>
        <begin position="1"/>
        <end position="11"/>
    </location>
</feature>
<gene>
    <name evidence="8" type="primary">tetR_6</name>
    <name evidence="7" type="synonym">tetR_1</name>
    <name evidence="9" type="ORF">D2E76_04850</name>
    <name evidence="7" type="ORF">ERS075527_00786</name>
    <name evidence="8" type="ORF">ERS075579_02380</name>
</gene>
<organism evidence="8 11">
    <name type="scientific">Mycobacteroides abscessus</name>
    <dbReference type="NCBI Taxonomy" id="36809"/>
    <lineage>
        <taxon>Bacteria</taxon>
        <taxon>Bacillati</taxon>
        <taxon>Actinomycetota</taxon>
        <taxon>Actinomycetes</taxon>
        <taxon>Mycobacteriales</taxon>
        <taxon>Mycobacteriaceae</taxon>
        <taxon>Mycobacteroides</taxon>
    </lineage>
</organism>
<dbReference type="InterPro" id="IPR009057">
    <property type="entry name" value="Homeodomain-like_sf"/>
</dbReference>
<protein>
    <submittedName>
        <fullName evidence="7 8">HTH-type transcriptional regulator</fullName>
    </submittedName>
    <submittedName>
        <fullName evidence="9">TetR family transcriptional regulator</fullName>
    </submittedName>
</protein>
<dbReference type="Proteomes" id="UP000045782">
    <property type="component" value="Unassembled WGS sequence"/>
</dbReference>
<dbReference type="InterPro" id="IPR004111">
    <property type="entry name" value="Repressor_TetR_C"/>
</dbReference>
<dbReference type="EMBL" id="CSWP01000004">
    <property type="protein sequence ID" value="CPV52386.1"/>
    <property type="molecule type" value="Genomic_DNA"/>
</dbReference>
<dbReference type="GeneID" id="93378456"/>
<dbReference type="PANTHER" id="PTHR30055:SF207">
    <property type="entry name" value="HTH-TYPE TRANSCRIPTIONAL REPRESSOR FATR"/>
    <property type="match status" value="1"/>
</dbReference>
<keyword evidence="1" id="KW-0805">Transcription regulation</keyword>
<dbReference type="Pfam" id="PF02909">
    <property type="entry name" value="TetR_C_1"/>
    <property type="match status" value="1"/>
</dbReference>
<name>A0A0U0ZPB1_9MYCO</name>
<dbReference type="EMBL" id="QXBN01000002">
    <property type="protein sequence ID" value="RIT42755.1"/>
    <property type="molecule type" value="Genomic_DNA"/>
</dbReference>
<dbReference type="Gene3D" id="1.10.357.10">
    <property type="entry name" value="Tetracycline Repressor, domain 2"/>
    <property type="match status" value="1"/>
</dbReference>
<dbReference type="Proteomes" id="UP000038487">
    <property type="component" value="Unassembled WGS sequence"/>
</dbReference>
<evidence type="ECO:0000313" key="10">
    <source>
        <dbReference type="Proteomes" id="UP000038487"/>
    </source>
</evidence>
<evidence type="ECO:0000256" key="4">
    <source>
        <dbReference type="PROSITE-ProRule" id="PRU00335"/>
    </source>
</evidence>
<evidence type="ECO:0000256" key="1">
    <source>
        <dbReference type="ARBA" id="ARBA00023015"/>
    </source>
</evidence>
<dbReference type="OMA" id="MGNPILC"/>
<keyword evidence="3" id="KW-0804">Transcription</keyword>
<dbReference type="Pfam" id="PF00440">
    <property type="entry name" value="TetR_N"/>
    <property type="match status" value="1"/>
</dbReference>
<dbReference type="PANTHER" id="PTHR30055">
    <property type="entry name" value="HTH-TYPE TRANSCRIPTIONAL REGULATOR RUTR"/>
    <property type="match status" value="1"/>
</dbReference>
<keyword evidence="2 4" id="KW-0238">DNA-binding</keyword>
<evidence type="ECO:0000256" key="2">
    <source>
        <dbReference type="ARBA" id="ARBA00023125"/>
    </source>
</evidence>
<dbReference type="InterPro" id="IPR023772">
    <property type="entry name" value="DNA-bd_HTH_TetR-type_CS"/>
</dbReference>
<evidence type="ECO:0000256" key="5">
    <source>
        <dbReference type="SAM" id="MobiDB-lite"/>
    </source>
</evidence>
<evidence type="ECO:0000313" key="12">
    <source>
        <dbReference type="Proteomes" id="UP000284557"/>
    </source>
</evidence>
<dbReference type="InterPro" id="IPR036271">
    <property type="entry name" value="Tet_transcr_reg_TetR-rel_C_sf"/>
</dbReference>
<feature type="compositionally biased region" description="Basic residues" evidence="5">
    <location>
        <begin position="21"/>
        <end position="30"/>
    </location>
</feature>
<evidence type="ECO:0000313" key="9">
    <source>
        <dbReference type="EMBL" id="RIT42755.1"/>
    </source>
</evidence>
<dbReference type="Proteomes" id="UP000284557">
    <property type="component" value="Unassembled WGS sequence"/>
</dbReference>
<dbReference type="AlphaFoldDB" id="A0A0U0ZPB1"/>
<reference evidence="9 12" key="3">
    <citation type="submission" date="2018-08" db="EMBL/GenBank/DDBJ databases">
        <title>Linezolid Resistance in Mycobacterium abscessus: MIC Distribution and Comprehensive Investigation of Resistance Mechanisms.</title>
        <authorList>
            <person name="Ye M."/>
            <person name="Xu L."/>
            <person name="Zou Y."/>
            <person name="Li B."/>
            <person name="Guo Q."/>
            <person name="Zhang Y."/>
            <person name="Zhan M."/>
            <person name="Xu B."/>
            <person name="Yu F."/>
            <person name="Zhang Z."/>
            <person name="Chu H."/>
        </authorList>
    </citation>
    <scope>NUCLEOTIDE SEQUENCE [LARGE SCALE GENOMIC DNA]</scope>
    <source>
        <strain evidence="9 12">G143</strain>
    </source>
</reference>
<accession>A0A0U0ZPB1</accession>
<evidence type="ECO:0000259" key="6">
    <source>
        <dbReference type="PROSITE" id="PS50977"/>
    </source>
</evidence>
<reference evidence="8 11" key="2">
    <citation type="submission" date="2015-03" db="EMBL/GenBank/DDBJ databases">
        <authorList>
            <person name="Murphy D."/>
        </authorList>
    </citation>
    <scope>NUCLEOTIDE SEQUENCE [LARGE SCALE GENOMIC DNA]</scope>
    <source>
        <strain evidence="8 11">PAP088</strain>
    </source>
</reference>
<evidence type="ECO:0000313" key="8">
    <source>
        <dbReference type="EMBL" id="CPV52386.1"/>
    </source>
</evidence>
<dbReference type="PATRIC" id="fig|36809.44.peg.1315"/>
<dbReference type="PROSITE" id="PS50977">
    <property type="entry name" value="HTH_TETR_2"/>
    <property type="match status" value="1"/>
</dbReference>
<feature type="DNA-binding region" description="H-T-H motif" evidence="4">
    <location>
        <begin position="54"/>
        <end position="73"/>
    </location>
</feature>
<dbReference type="Gene3D" id="1.10.10.60">
    <property type="entry name" value="Homeodomain-like"/>
    <property type="match status" value="1"/>
</dbReference>
<dbReference type="SUPFAM" id="SSF48498">
    <property type="entry name" value="Tetracyclin repressor-like, C-terminal domain"/>
    <property type="match status" value="1"/>
</dbReference>
<dbReference type="SUPFAM" id="SSF46689">
    <property type="entry name" value="Homeodomain-like"/>
    <property type="match status" value="1"/>
</dbReference>
<dbReference type="GO" id="GO:0045892">
    <property type="term" value="P:negative regulation of DNA-templated transcription"/>
    <property type="evidence" value="ECO:0007669"/>
    <property type="project" value="InterPro"/>
</dbReference>
<evidence type="ECO:0000313" key="7">
    <source>
        <dbReference type="EMBL" id="CPT06606.1"/>
    </source>
</evidence>
<dbReference type="GO" id="GO:0003700">
    <property type="term" value="F:DNA-binding transcription factor activity"/>
    <property type="evidence" value="ECO:0007669"/>
    <property type="project" value="TreeGrafter"/>
</dbReference>
<feature type="region of interest" description="Disordered" evidence="5">
    <location>
        <begin position="1"/>
        <end position="30"/>
    </location>
</feature>
<evidence type="ECO:0000313" key="11">
    <source>
        <dbReference type="Proteomes" id="UP000045782"/>
    </source>
</evidence>
<dbReference type="RefSeq" id="WP_005059974.1">
    <property type="nucleotide sequence ID" value="NZ_AP022621.1"/>
</dbReference>
<feature type="domain" description="HTH tetR-type" evidence="6">
    <location>
        <begin position="31"/>
        <end position="91"/>
    </location>
</feature>
<sequence>MRHAGVGHEARTTSTQGPSHSPKRERRRRGSITAEDIIAGAFELAEEIGISGLSMPLLAKHLDVGVTSIYWYFRKKGELLDAMTDRATKQYHFAAPFVGDETWQDALRSHTHRMREAFRERPVLVELILMRTSELSSEALQASIQNLESLVRTLIGVGFSPDNALDVYFALSLHIRGVVVLEHMDTVMPASGEARSLVPSATLAPTLHELASRGHSIATISDANFDFTVEAIIERAENLLAQDIAAREAS</sequence>
<proteinExistence type="predicted"/>
<dbReference type="PROSITE" id="PS01081">
    <property type="entry name" value="HTH_TETR_1"/>
    <property type="match status" value="1"/>
</dbReference>
<dbReference type="EMBL" id="CSUW01000002">
    <property type="protein sequence ID" value="CPT06606.1"/>
    <property type="molecule type" value="Genomic_DNA"/>
</dbReference>
<dbReference type="GO" id="GO:0000976">
    <property type="term" value="F:transcription cis-regulatory region binding"/>
    <property type="evidence" value="ECO:0007669"/>
    <property type="project" value="TreeGrafter"/>
</dbReference>
<evidence type="ECO:0000256" key="3">
    <source>
        <dbReference type="ARBA" id="ARBA00023163"/>
    </source>
</evidence>
<dbReference type="InterPro" id="IPR050109">
    <property type="entry name" value="HTH-type_TetR-like_transc_reg"/>
</dbReference>
<dbReference type="InterPro" id="IPR001647">
    <property type="entry name" value="HTH_TetR"/>
</dbReference>
<reference evidence="7 10" key="1">
    <citation type="submission" date="2015-03" db="EMBL/GenBank/DDBJ databases">
        <authorList>
            <consortium name="Pathogen Informatics"/>
            <person name="Murphy D."/>
        </authorList>
    </citation>
    <scope>NUCLEOTIDE SEQUENCE [LARGE SCALE GENOMIC DNA]</scope>
    <source>
        <strain evidence="7 10">PAP036</strain>
    </source>
</reference>